<proteinExistence type="predicted"/>
<dbReference type="RefSeq" id="WP_182530866.1">
    <property type="nucleotide sequence ID" value="NZ_JACGXL010000002.1"/>
</dbReference>
<name>A0A839F6N3_9GAMM</name>
<dbReference type="Proteomes" id="UP000550401">
    <property type="component" value="Unassembled WGS sequence"/>
</dbReference>
<dbReference type="InterPro" id="IPR008972">
    <property type="entry name" value="Cupredoxin"/>
</dbReference>
<dbReference type="InterPro" id="IPR008969">
    <property type="entry name" value="CarboxyPept-like_regulatory"/>
</dbReference>
<organism evidence="1 2">
    <name type="scientific">Dokdonella fugitiva</name>
    <dbReference type="NCBI Taxonomy" id="328517"/>
    <lineage>
        <taxon>Bacteria</taxon>
        <taxon>Pseudomonadati</taxon>
        <taxon>Pseudomonadota</taxon>
        <taxon>Gammaproteobacteria</taxon>
        <taxon>Lysobacterales</taxon>
        <taxon>Rhodanobacteraceae</taxon>
        <taxon>Dokdonella</taxon>
    </lineage>
</organism>
<sequence length="210" mass="22590">MVVSAPVWSAELSGSVALVSDGQALRSEEAADAVVYFRPANPPKVAPASEPYVMGTQRKQFTPRILPITVGSEVRFPNRDPILHNAFSTSPANTFDVGVYGNGDGKTVAFPQAGYVRVFCNVHQSMVGHILVLDTPYFTHPDAAGKFVLKGLPSGSGDLVVWHDRATPWHQKLAAGGKPLAIQLDLTQKRVPPHLNKFGKPYGRASDAGY</sequence>
<dbReference type="AlphaFoldDB" id="A0A839F6N3"/>
<comment type="caution">
    <text evidence="1">The sequence shown here is derived from an EMBL/GenBank/DDBJ whole genome shotgun (WGS) entry which is preliminary data.</text>
</comment>
<keyword evidence="2" id="KW-1185">Reference proteome</keyword>
<dbReference type="SUPFAM" id="SSF49464">
    <property type="entry name" value="Carboxypeptidase regulatory domain-like"/>
    <property type="match status" value="1"/>
</dbReference>
<accession>A0A839F6N3</accession>
<dbReference type="Gene3D" id="2.60.40.420">
    <property type="entry name" value="Cupredoxins - blue copper proteins"/>
    <property type="match status" value="1"/>
</dbReference>
<gene>
    <name evidence="1" type="ORF">FHW12_002045</name>
</gene>
<dbReference type="SUPFAM" id="SSF49503">
    <property type="entry name" value="Cupredoxins"/>
    <property type="match status" value="1"/>
</dbReference>
<evidence type="ECO:0000313" key="1">
    <source>
        <dbReference type="EMBL" id="MBA8887831.1"/>
    </source>
</evidence>
<protein>
    <submittedName>
        <fullName evidence="1">Plastocyanin</fullName>
    </submittedName>
</protein>
<evidence type="ECO:0000313" key="2">
    <source>
        <dbReference type="Proteomes" id="UP000550401"/>
    </source>
</evidence>
<dbReference type="EMBL" id="JACGXL010000002">
    <property type="protein sequence ID" value="MBA8887831.1"/>
    <property type="molecule type" value="Genomic_DNA"/>
</dbReference>
<reference evidence="1 2" key="1">
    <citation type="submission" date="2020-07" db="EMBL/GenBank/DDBJ databases">
        <title>Genomic Encyclopedia of Type Strains, Phase IV (KMG-V): Genome sequencing to study the core and pangenomes of soil and plant-associated prokaryotes.</title>
        <authorList>
            <person name="Whitman W."/>
        </authorList>
    </citation>
    <scope>NUCLEOTIDE SEQUENCE [LARGE SCALE GENOMIC DNA]</scope>
    <source>
        <strain evidence="1 2">RH2WT43</strain>
    </source>
</reference>